<sequence>MRKALFLLLAIAALASSCGGVARMPANEQLTGAFAYVVGKYGVGFQDITFSRNGDQDDANQIRLTSNSDYPVYKVSPGRYIATKFTDGAGSFTGRLGEFTAEAGKITYIGDIELRYGYDLPAASAPRSGRQGPVTMLRGRAAITATDNTEQAKAAIRKHYPGLAGNLDAIFVYSPVMPVR</sequence>
<accession>A0A212IY34</accession>
<feature type="chain" id="PRO_5013256426" description="Lipoprotein" evidence="1">
    <location>
        <begin position="23"/>
        <end position="180"/>
    </location>
</feature>
<dbReference type="PROSITE" id="PS51257">
    <property type="entry name" value="PROKAR_LIPOPROTEIN"/>
    <property type="match status" value="1"/>
</dbReference>
<organism evidence="2">
    <name type="scientific">uncultured delta proteobacterium</name>
    <dbReference type="NCBI Taxonomy" id="34034"/>
    <lineage>
        <taxon>Bacteria</taxon>
        <taxon>Deltaproteobacteria</taxon>
        <taxon>environmental samples</taxon>
    </lineage>
</organism>
<proteinExistence type="predicted"/>
<evidence type="ECO:0000313" key="2">
    <source>
        <dbReference type="EMBL" id="SBV92014.1"/>
    </source>
</evidence>
<evidence type="ECO:0008006" key="3">
    <source>
        <dbReference type="Google" id="ProtNLM"/>
    </source>
</evidence>
<keyword evidence="1" id="KW-0732">Signal</keyword>
<reference evidence="2" key="1">
    <citation type="submission" date="2016-04" db="EMBL/GenBank/DDBJ databases">
        <authorList>
            <person name="Evans L.H."/>
            <person name="Alamgir A."/>
            <person name="Owens N."/>
            <person name="Weber N.D."/>
            <person name="Virtaneva K."/>
            <person name="Barbian K."/>
            <person name="Babar A."/>
            <person name="Rosenke K."/>
        </authorList>
    </citation>
    <scope>NUCLEOTIDE SEQUENCE</scope>
    <source>
        <strain evidence="2">86</strain>
    </source>
</reference>
<protein>
    <recommendedName>
        <fullName evidence="3">Lipoprotein</fullName>
    </recommendedName>
</protein>
<evidence type="ECO:0000256" key="1">
    <source>
        <dbReference type="SAM" id="SignalP"/>
    </source>
</evidence>
<dbReference type="AlphaFoldDB" id="A0A212IY34"/>
<dbReference type="EMBL" id="FLUQ01000001">
    <property type="protein sequence ID" value="SBV92014.1"/>
    <property type="molecule type" value="Genomic_DNA"/>
</dbReference>
<feature type="signal peptide" evidence="1">
    <location>
        <begin position="1"/>
        <end position="22"/>
    </location>
</feature>
<name>A0A212IY34_9DELT</name>
<gene>
    <name evidence="2" type="ORF">KL86DPRO_10288</name>
</gene>